<dbReference type="InterPro" id="IPR050368">
    <property type="entry name" value="ClC-type_chloride_channel"/>
</dbReference>
<dbReference type="PANTHER" id="PTHR43427:SF6">
    <property type="entry name" value="CHLORIDE CHANNEL PROTEIN CLC-E"/>
    <property type="match status" value="1"/>
</dbReference>
<name>A0A842HFW0_9BACT</name>
<evidence type="ECO:0000256" key="4">
    <source>
        <dbReference type="ARBA" id="ARBA00022989"/>
    </source>
</evidence>
<evidence type="ECO:0000256" key="6">
    <source>
        <dbReference type="ARBA" id="ARBA00023136"/>
    </source>
</evidence>
<evidence type="ECO:0000256" key="9">
    <source>
        <dbReference type="ARBA" id="ARBA00023303"/>
    </source>
</evidence>
<keyword evidence="3 10" id="KW-0812">Transmembrane</keyword>
<evidence type="ECO:0000256" key="10">
    <source>
        <dbReference type="SAM" id="Phobius"/>
    </source>
</evidence>
<dbReference type="Pfam" id="PF00654">
    <property type="entry name" value="Voltage_CLC"/>
    <property type="match status" value="1"/>
</dbReference>
<feature type="transmembrane region" description="Helical" evidence="10">
    <location>
        <begin position="320"/>
        <end position="342"/>
    </location>
</feature>
<dbReference type="GO" id="GO:0005254">
    <property type="term" value="F:chloride channel activity"/>
    <property type="evidence" value="ECO:0007669"/>
    <property type="project" value="UniProtKB-KW"/>
</dbReference>
<feature type="transmembrane region" description="Helical" evidence="10">
    <location>
        <begin position="240"/>
        <end position="266"/>
    </location>
</feature>
<dbReference type="AlphaFoldDB" id="A0A842HFW0"/>
<evidence type="ECO:0000313" key="12">
    <source>
        <dbReference type="Proteomes" id="UP000546464"/>
    </source>
</evidence>
<dbReference type="EMBL" id="JACHVB010000020">
    <property type="protein sequence ID" value="MBC2594161.1"/>
    <property type="molecule type" value="Genomic_DNA"/>
</dbReference>
<keyword evidence="2" id="KW-0813">Transport</keyword>
<feature type="transmembrane region" description="Helical" evidence="10">
    <location>
        <begin position="25"/>
        <end position="46"/>
    </location>
</feature>
<dbReference type="CDD" id="cd01034">
    <property type="entry name" value="EriC_like"/>
    <property type="match status" value="1"/>
</dbReference>
<proteinExistence type="predicted"/>
<dbReference type="Gene3D" id="1.10.3080.10">
    <property type="entry name" value="Clc chloride channel"/>
    <property type="match status" value="1"/>
</dbReference>
<keyword evidence="12" id="KW-1185">Reference proteome</keyword>
<comment type="subcellular location">
    <subcellularLocation>
        <location evidence="1">Membrane</location>
        <topology evidence="1">Multi-pass membrane protein</topology>
    </subcellularLocation>
</comment>
<gene>
    <name evidence="11" type="ORF">H5P28_07785</name>
</gene>
<reference evidence="11 12" key="1">
    <citation type="submission" date="2020-07" db="EMBL/GenBank/DDBJ databases">
        <authorList>
            <person name="Feng X."/>
        </authorList>
    </citation>
    <scope>NUCLEOTIDE SEQUENCE [LARGE SCALE GENOMIC DNA]</scope>
    <source>
        <strain evidence="11 12">JCM31066</strain>
    </source>
</reference>
<protein>
    <submittedName>
        <fullName evidence="11">Chloride channel protein</fullName>
    </submittedName>
</protein>
<keyword evidence="6 10" id="KW-0472">Membrane</keyword>
<dbReference type="Proteomes" id="UP000546464">
    <property type="component" value="Unassembled WGS sequence"/>
</dbReference>
<evidence type="ECO:0000256" key="8">
    <source>
        <dbReference type="ARBA" id="ARBA00023214"/>
    </source>
</evidence>
<sequence>MSGSAEGFPEGEIPARYKFFSPQAWRCYALFLMGALMIGLAAYVFTLLEHWSGKYLEWALGVSWALPFVTAPLGLMTIIFIRNRFFDGTQGTGIPQTIAALKMEAGPNRRYLLSLRIAVGKFFLTALGLFCGASIGREGPTVQIGASILSTLNRYAKFPRHLVERGLILGGGAAGIAASFNAPVAGTVFAFEEIGRSFDKHNASTIVLTVAIACQVVLSCLGGFYLFYGEVNTALVTVTGWAALLVIAVVLGALGGAFAKCLLLLTDRLVKYWTTHPYWMAGGVGLVLALIGLASGGLSYGSGYEHAKQILIEGEQLPWFYAFSRMLATFATLLSGIPGGLFDPTLSAGAGFGQLFSELFPSVPPQAIILLAMVSFFSGVVQSPITSATILVEMTSAYEMILPLLIAAIIAYEFSHMICRNSLYEEISETFLRVFRERHGKEMQS</sequence>
<accession>A0A842HFW0</accession>
<keyword evidence="5" id="KW-0406">Ion transport</keyword>
<dbReference type="InterPro" id="IPR014743">
    <property type="entry name" value="Cl-channel_core"/>
</dbReference>
<dbReference type="PRINTS" id="PR00762">
    <property type="entry name" value="CLCHANNEL"/>
</dbReference>
<evidence type="ECO:0000256" key="5">
    <source>
        <dbReference type="ARBA" id="ARBA00023065"/>
    </source>
</evidence>
<feature type="transmembrane region" description="Helical" evidence="10">
    <location>
        <begin position="278"/>
        <end position="300"/>
    </location>
</feature>
<organism evidence="11 12">
    <name type="scientific">Ruficoccus amylovorans</name>
    <dbReference type="NCBI Taxonomy" id="1804625"/>
    <lineage>
        <taxon>Bacteria</taxon>
        <taxon>Pseudomonadati</taxon>
        <taxon>Verrucomicrobiota</taxon>
        <taxon>Opitutia</taxon>
        <taxon>Puniceicoccales</taxon>
        <taxon>Cerasicoccaceae</taxon>
        <taxon>Ruficoccus</taxon>
    </lineage>
</organism>
<evidence type="ECO:0000256" key="2">
    <source>
        <dbReference type="ARBA" id="ARBA00022448"/>
    </source>
</evidence>
<evidence type="ECO:0000256" key="3">
    <source>
        <dbReference type="ARBA" id="ARBA00022692"/>
    </source>
</evidence>
<feature type="transmembrane region" description="Helical" evidence="10">
    <location>
        <begin position="167"/>
        <end position="191"/>
    </location>
</feature>
<comment type="caution">
    <text evidence="11">The sequence shown here is derived from an EMBL/GenBank/DDBJ whole genome shotgun (WGS) entry which is preliminary data.</text>
</comment>
<feature type="transmembrane region" description="Helical" evidence="10">
    <location>
        <begin position="397"/>
        <end position="414"/>
    </location>
</feature>
<feature type="transmembrane region" description="Helical" evidence="10">
    <location>
        <begin position="363"/>
        <end position="385"/>
    </location>
</feature>
<dbReference type="PANTHER" id="PTHR43427">
    <property type="entry name" value="CHLORIDE CHANNEL PROTEIN CLC-E"/>
    <property type="match status" value="1"/>
</dbReference>
<feature type="transmembrane region" description="Helical" evidence="10">
    <location>
        <begin position="58"/>
        <end position="81"/>
    </location>
</feature>
<dbReference type="SUPFAM" id="SSF81340">
    <property type="entry name" value="Clc chloride channel"/>
    <property type="match status" value="1"/>
</dbReference>
<keyword evidence="8" id="KW-0868">Chloride</keyword>
<keyword evidence="7" id="KW-0869">Chloride channel</keyword>
<evidence type="ECO:0000256" key="7">
    <source>
        <dbReference type="ARBA" id="ARBA00023173"/>
    </source>
</evidence>
<evidence type="ECO:0000256" key="1">
    <source>
        <dbReference type="ARBA" id="ARBA00004141"/>
    </source>
</evidence>
<dbReference type="InterPro" id="IPR001807">
    <property type="entry name" value="ClC"/>
</dbReference>
<evidence type="ECO:0000313" key="11">
    <source>
        <dbReference type="EMBL" id="MBC2594161.1"/>
    </source>
</evidence>
<feature type="transmembrane region" description="Helical" evidence="10">
    <location>
        <begin position="203"/>
        <end position="228"/>
    </location>
</feature>
<keyword evidence="4 10" id="KW-1133">Transmembrane helix</keyword>
<dbReference type="RefSeq" id="WP_185675143.1">
    <property type="nucleotide sequence ID" value="NZ_JACHVB010000020.1"/>
</dbReference>
<dbReference type="GO" id="GO:0034707">
    <property type="term" value="C:chloride channel complex"/>
    <property type="evidence" value="ECO:0007669"/>
    <property type="project" value="UniProtKB-KW"/>
</dbReference>
<keyword evidence="9" id="KW-0407">Ion channel</keyword>